<dbReference type="InterPro" id="IPR002110">
    <property type="entry name" value="Ankyrin_rpt"/>
</dbReference>
<dbReference type="Gene3D" id="1.25.40.20">
    <property type="entry name" value="Ankyrin repeat-containing domain"/>
    <property type="match status" value="1"/>
</dbReference>
<dbReference type="PROSITE" id="PS50297">
    <property type="entry name" value="ANK_REP_REGION"/>
    <property type="match status" value="1"/>
</dbReference>
<evidence type="ECO:0000259" key="3">
    <source>
        <dbReference type="Pfam" id="PF24883"/>
    </source>
</evidence>
<proteinExistence type="predicted"/>
<evidence type="ECO:0000256" key="1">
    <source>
        <dbReference type="ARBA" id="ARBA00022737"/>
    </source>
</evidence>
<dbReference type="InParanoid" id="A0A2J6TLM6"/>
<dbReference type="SUPFAM" id="SSF48403">
    <property type="entry name" value="Ankyrin repeat"/>
    <property type="match status" value="1"/>
</dbReference>
<dbReference type="Pfam" id="PF12796">
    <property type="entry name" value="Ank_2"/>
    <property type="match status" value="1"/>
</dbReference>
<dbReference type="RefSeq" id="XP_024740837.1">
    <property type="nucleotide sequence ID" value="XM_024871852.1"/>
</dbReference>
<dbReference type="STRING" id="1095630.A0A2J6TLM6"/>
<evidence type="ECO:0000313" key="4">
    <source>
        <dbReference type="EMBL" id="PMD63933.1"/>
    </source>
</evidence>
<dbReference type="Proteomes" id="UP000235371">
    <property type="component" value="Unassembled WGS sequence"/>
</dbReference>
<dbReference type="EMBL" id="KZ613777">
    <property type="protein sequence ID" value="PMD63933.1"/>
    <property type="molecule type" value="Genomic_DNA"/>
</dbReference>
<keyword evidence="5" id="KW-1185">Reference proteome</keyword>
<dbReference type="AlphaFoldDB" id="A0A2J6TLM6"/>
<dbReference type="PANTHER" id="PTHR10039:SF15">
    <property type="entry name" value="NACHT DOMAIN-CONTAINING PROTEIN"/>
    <property type="match status" value="1"/>
</dbReference>
<gene>
    <name evidence="4" type="ORF">K444DRAFT_316582</name>
</gene>
<dbReference type="GeneID" id="36579934"/>
<dbReference type="SMART" id="SM00248">
    <property type="entry name" value="ANK"/>
    <property type="match status" value="3"/>
</dbReference>
<keyword evidence="2" id="KW-0040">ANK repeat</keyword>
<accession>A0A2J6TLM6</accession>
<dbReference type="PANTHER" id="PTHR10039">
    <property type="entry name" value="AMELOGENIN"/>
    <property type="match status" value="1"/>
</dbReference>
<protein>
    <recommendedName>
        <fullName evidence="3">Nephrocystin 3-like N-terminal domain-containing protein</fullName>
    </recommendedName>
</protein>
<dbReference type="OrthoDB" id="195446at2759"/>
<feature type="repeat" description="ANK" evidence="2">
    <location>
        <begin position="479"/>
        <end position="505"/>
    </location>
</feature>
<keyword evidence="1" id="KW-0677">Repeat</keyword>
<dbReference type="InterPro" id="IPR056884">
    <property type="entry name" value="NPHP3-like_N"/>
</dbReference>
<dbReference type="InterPro" id="IPR036770">
    <property type="entry name" value="Ankyrin_rpt-contain_sf"/>
</dbReference>
<name>A0A2J6TLM6_9HELO</name>
<evidence type="ECO:0000313" key="5">
    <source>
        <dbReference type="Proteomes" id="UP000235371"/>
    </source>
</evidence>
<sequence>MSTVIRDLEKTRRAGELVVYYFANGYYRGVSTAKAILCSMLGQLLFRKPVRNSFAEVLPLLNDVIAAGSSLSLTSIAWLFSKIRHKLRSHETLYLLLDGLDEVSDSPSERELVLELIDQASRHDPNHQIKCFISSRSTFFGARLPKGALRVDLDSHPLTRNDMSLYVQDSLHKLVFTHPSRDIKDLEERVLNSASGSFLLLRLILQQAGPGASNSRADFKDLLVRLSDFSDIELGGIYGGMLAGIENSNKEAALSMLRWVTFAARPLELHELLALYKQTGVEIKEEDISTISAGLLINSGNQIRFAHLSVREYFESHLSEKWEALSDEANEMIAHTCLKLIPTQDLLQSLGLASEKYASTESTTTLDFVPYARIHWMFHYKRAERRSTYLAGLLHDTLENSLKISRKHGLGPGMENSTKSAFEKFSGAENLQLDFEQHNFESPNVVNIALAVSAEFGFSKLAELELDMGADPNVSSGPGQQTPLCLAAKWGHLEVVKLLLHRGADPFMASWSGLTPVAYAMANGHYEIRQLLVSHPAKGLWRSNVYEEWSGDQNATQAMWLTTSLSPSCTSCSDYWINYELRAVPEICENTGKVLPPIMVSGETISESELQLSINSPSLEKSRIVSTVVRWYPGVPMYRVLKSVSKRGIDDVRKLLLAAGNDKDRLGVVISVSKLLAKSTL</sequence>
<feature type="domain" description="Nephrocystin 3-like N-terminal" evidence="3">
    <location>
        <begin position="1"/>
        <end position="136"/>
    </location>
</feature>
<organism evidence="4 5">
    <name type="scientific">Hyaloscypha bicolor E</name>
    <dbReference type="NCBI Taxonomy" id="1095630"/>
    <lineage>
        <taxon>Eukaryota</taxon>
        <taxon>Fungi</taxon>
        <taxon>Dikarya</taxon>
        <taxon>Ascomycota</taxon>
        <taxon>Pezizomycotina</taxon>
        <taxon>Leotiomycetes</taxon>
        <taxon>Helotiales</taxon>
        <taxon>Hyaloscyphaceae</taxon>
        <taxon>Hyaloscypha</taxon>
        <taxon>Hyaloscypha bicolor</taxon>
    </lineage>
</organism>
<dbReference type="Pfam" id="PF24883">
    <property type="entry name" value="NPHP3_N"/>
    <property type="match status" value="1"/>
</dbReference>
<evidence type="ECO:0000256" key="2">
    <source>
        <dbReference type="PROSITE-ProRule" id="PRU00023"/>
    </source>
</evidence>
<reference evidence="4 5" key="1">
    <citation type="submission" date="2016-04" db="EMBL/GenBank/DDBJ databases">
        <title>A degradative enzymes factory behind the ericoid mycorrhizal symbiosis.</title>
        <authorList>
            <consortium name="DOE Joint Genome Institute"/>
            <person name="Martino E."/>
            <person name="Morin E."/>
            <person name="Grelet G."/>
            <person name="Kuo A."/>
            <person name="Kohler A."/>
            <person name="Daghino S."/>
            <person name="Barry K."/>
            <person name="Choi C."/>
            <person name="Cichocki N."/>
            <person name="Clum A."/>
            <person name="Copeland A."/>
            <person name="Hainaut M."/>
            <person name="Haridas S."/>
            <person name="Labutti K."/>
            <person name="Lindquist E."/>
            <person name="Lipzen A."/>
            <person name="Khouja H.-R."/>
            <person name="Murat C."/>
            <person name="Ohm R."/>
            <person name="Olson A."/>
            <person name="Spatafora J."/>
            <person name="Veneault-Fourrey C."/>
            <person name="Henrissat B."/>
            <person name="Grigoriev I."/>
            <person name="Martin F."/>
            <person name="Perotto S."/>
        </authorList>
    </citation>
    <scope>NUCLEOTIDE SEQUENCE [LARGE SCALE GENOMIC DNA]</scope>
    <source>
        <strain evidence="4 5">E</strain>
    </source>
</reference>
<dbReference type="PROSITE" id="PS50088">
    <property type="entry name" value="ANK_REPEAT"/>
    <property type="match status" value="1"/>
</dbReference>